<proteinExistence type="predicted"/>
<evidence type="ECO:0000313" key="4">
    <source>
        <dbReference type="Proteomes" id="UP000789508"/>
    </source>
</evidence>
<dbReference type="EMBL" id="CAJVPS010003994">
    <property type="protein sequence ID" value="CAG8597334.1"/>
    <property type="molecule type" value="Genomic_DNA"/>
</dbReference>
<keyword evidence="2" id="KW-0472">Membrane</keyword>
<dbReference type="AlphaFoldDB" id="A0A9N9CCV0"/>
<feature type="transmembrane region" description="Helical" evidence="2">
    <location>
        <begin position="123"/>
        <end position="145"/>
    </location>
</feature>
<feature type="transmembrane region" description="Helical" evidence="2">
    <location>
        <begin position="165"/>
        <end position="189"/>
    </location>
</feature>
<feature type="region of interest" description="Disordered" evidence="1">
    <location>
        <begin position="421"/>
        <end position="441"/>
    </location>
</feature>
<reference evidence="3" key="1">
    <citation type="submission" date="2021-06" db="EMBL/GenBank/DDBJ databases">
        <authorList>
            <person name="Kallberg Y."/>
            <person name="Tangrot J."/>
            <person name="Rosling A."/>
        </authorList>
    </citation>
    <scope>NUCLEOTIDE SEQUENCE</scope>
    <source>
        <strain evidence="3">FL130A</strain>
    </source>
</reference>
<dbReference type="Proteomes" id="UP000789508">
    <property type="component" value="Unassembled WGS sequence"/>
</dbReference>
<keyword evidence="2" id="KW-1133">Transmembrane helix</keyword>
<evidence type="ECO:0000313" key="3">
    <source>
        <dbReference type="EMBL" id="CAG8597334.1"/>
    </source>
</evidence>
<keyword evidence="4" id="KW-1185">Reference proteome</keyword>
<accession>A0A9N9CCV0</accession>
<dbReference type="OrthoDB" id="2421701at2759"/>
<name>A0A9N9CCV0_9GLOM</name>
<keyword evidence="2" id="KW-0812">Transmembrane</keyword>
<organism evidence="3 4">
    <name type="scientific">Ambispora leptoticha</name>
    <dbReference type="NCBI Taxonomy" id="144679"/>
    <lineage>
        <taxon>Eukaryota</taxon>
        <taxon>Fungi</taxon>
        <taxon>Fungi incertae sedis</taxon>
        <taxon>Mucoromycota</taxon>
        <taxon>Glomeromycotina</taxon>
        <taxon>Glomeromycetes</taxon>
        <taxon>Archaeosporales</taxon>
        <taxon>Ambisporaceae</taxon>
        <taxon>Ambispora</taxon>
    </lineage>
</organism>
<sequence>MIDGINNKGRKLPQRRLSFILVAESKIEEYIKIIYKEVASKTTLTQRPLKDFWSSYANYLKTTQNLDHSRSQNEYWDCKKNFSEFVKKQGHNKKVGWKEFQPPLPSTVSFLQTMARNLVEEKLGLHSCGHFVLLIGQLALNITFITRQSINSINPSSNLVSATGLGHLIEFAILLVHFILAFVHLLAFILSHSVLNKGIAFLNLAVVLQSTANFSLFKFIHYMNPSTFITEFHDPPFIDTLTDFVKFTLNKPEWEQTYRITHKILYSLLARPLLILLGLIALYVKLLQVTSSLIWLQSLNFTNHVINDLFQNPSHVLSFLGLANNIAGLYGLDPADNRTMFFDHVRIHEYDFLHALLSGFMGDKRQYWIGYWNVLLYSIAIENRDLTEVFWEAVYGEPADYYEEDRKKGVTEVQFTNSPVSSTPVITGSPTEIIPNNQGKRKTITKGSWTSAEAKNQNCNMNNNSRRRRRNLFLRFFDYRGNNYNNKRKRGVNEVV</sequence>
<feature type="transmembrane region" description="Helical" evidence="2">
    <location>
        <begin position="264"/>
        <end position="284"/>
    </location>
</feature>
<comment type="caution">
    <text evidence="3">The sequence shown here is derived from an EMBL/GenBank/DDBJ whole genome shotgun (WGS) entry which is preliminary data.</text>
</comment>
<feature type="compositionally biased region" description="Polar residues" evidence="1">
    <location>
        <begin position="421"/>
        <end position="438"/>
    </location>
</feature>
<gene>
    <name evidence="3" type="ORF">ALEPTO_LOCUS7977</name>
</gene>
<protein>
    <submittedName>
        <fullName evidence="3">8876_t:CDS:1</fullName>
    </submittedName>
</protein>
<evidence type="ECO:0000256" key="2">
    <source>
        <dbReference type="SAM" id="Phobius"/>
    </source>
</evidence>
<evidence type="ECO:0000256" key="1">
    <source>
        <dbReference type="SAM" id="MobiDB-lite"/>
    </source>
</evidence>